<proteinExistence type="predicted"/>
<evidence type="ECO:0000313" key="1">
    <source>
        <dbReference type="EMBL" id="CAJ1387507.1"/>
    </source>
</evidence>
<feature type="non-terminal residue" evidence="1">
    <location>
        <position position="1"/>
    </location>
</feature>
<protein>
    <submittedName>
        <fullName evidence="1">Uncharacterized protein</fullName>
    </submittedName>
</protein>
<keyword evidence="2" id="KW-1185">Reference proteome</keyword>
<dbReference type="AlphaFoldDB" id="A0AA36IJH3"/>
<comment type="caution">
    <text evidence="1">The sequence shown here is derived from an EMBL/GenBank/DDBJ whole genome shotgun (WGS) entry which is preliminary data.</text>
</comment>
<gene>
    <name evidence="1" type="ORF">EVOR1521_LOCUS13577</name>
</gene>
<accession>A0AA36IJH3</accession>
<organism evidence="1 2">
    <name type="scientific">Effrenium voratum</name>
    <dbReference type="NCBI Taxonomy" id="2562239"/>
    <lineage>
        <taxon>Eukaryota</taxon>
        <taxon>Sar</taxon>
        <taxon>Alveolata</taxon>
        <taxon>Dinophyceae</taxon>
        <taxon>Suessiales</taxon>
        <taxon>Symbiodiniaceae</taxon>
        <taxon>Effrenium</taxon>
    </lineage>
</organism>
<dbReference type="EMBL" id="CAUJNA010001535">
    <property type="protein sequence ID" value="CAJ1387507.1"/>
    <property type="molecule type" value="Genomic_DNA"/>
</dbReference>
<dbReference type="Proteomes" id="UP001178507">
    <property type="component" value="Unassembled WGS sequence"/>
</dbReference>
<evidence type="ECO:0000313" key="2">
    <source>
        <dbReference type="Proteomes" id="UP001178507"/>
    </source>
</evidence>
<reference evidence="1" key="1">
    <citation type="submission" date="2023-08" db="EMBL/GenBank/DDBJ databases">
        <authorList>
            <person name="Chen Y."/>
            <person name="Shah S."/>
            <person name="Dougan E. K."/>
            <person name="Thang M."/>
            <person name="Chan C."/>
        </authorList>
    </citation>
    <scope>NUCLEOTIDE SEQUENCE</scope>
</reference>
<name>A0AA36IJH3_9DINO</name>
<sequence>MLSRLWSNVPLHVRESFKAPANLEDSPKPSAPLLVDNVISQVKRLAARSGLGPSHWSDAARQYYGGRIPLAPYRKGQTAAYNYPSALVPREMAHRFPLDMYVDPVFQTSDAAQRIRMRGFTLFPRLQNKTTLLLIFSGHPLSGLWTGLRQWLDSVGDFQSLPNTQVFKLHCEEGWFNRRTHQLTKFQLRRQVEESELWTTFVYRGKWKWEYEHALHLYNKELPVVL</sequence>